<keyword evidence="5 10" id="KW-0560">Oxidoreductase</keyword>
<evidence type="ECO:0000259" key="12">
    <source>
        <dbReference type="Pfam" id="PF02770"/>
    </source>
</evidence>
<feature type="domain" description="Acyl-CoA oxidase/dehydrogenase middle" evidence="12">
    <location>
        <begin position="154"/>
        <end position="263"/>
    </location>
</feature>
<dbReference type="Gene3D" id="1.10.540.10">
    <property type="entry name" value="Acyl-CoA dehydrogenase/oxidase, N-terminal domain"/>
    <property type="match status" value="1"/>
</dbReference>
<evidence type="ECO:0000256" key="4">
    <source>
        <dbReference type="ARBA" id="ARBA00022827"/>
    </source>
</evidence>
<dbReference type="GO" id="GO:0050660">
    <property type="term" value="F:flavin adenine dinucleotide binding"/>
    <property type="evidence" value="ECO:0007669"/>
    <property type="project" value="InterPro"/>
</dbReference>
<comment type="similarity">
    <text evidence="2 10">Belongs to the acyl-CoA dehydrogenase family.</text>
</comment>
<accession>A0AA41YTR8</accession>
<gene>
    <name evidence="15" type="ORF">M8523_03950</name>
</gene>
<evidence type="ECO:0000313" key="15">
    <source>
        <dbReference type="EMBL" id="MCW6507170.1"/>
    </source>
</evidence>
<comment type="catalytic activity">
    <reaction evidence="6">
        <text>3-(methylsulfanyl)propanoyl-CoA + oxidized [electron-transfer flavoprotein] + H(+) = 3-(methylsulfanyl)acryloyl-CoA + reduced [electron-transfer flavoprotein]</text>
        <dbReference type="Rhea" id="RHEA:52612"/>
        <dbReference type="Rhea" id="RHEA-COMP:10685"/>
        <dbReference type="Rhea" id="RHEA-COMP:10686"/>
        <dbReference type="ChEBI" id="CHEBI:15378"/>
        <dbReference type="ChEBI" id="CHEBI:57692"/>
        <dbReference type="ChEBI" id="CHEBI:58307"/>
        <dbReference type="ChEBI" id="CHEBI:82815"/>
        <dbReference type="ChEBI" id="CHEBI:84994"/>
        <dbReference type="EC" id="1.3.99.41"/>
    </reaction>
    <physiologicalReaction direction="left-to-right" evidence="6">
        <dbReference type="Rhea" id="RHEA:52613"/>
    </physiologicalReaction>
</comment>
<dbReference type="Proteomes" id="UP001165667">
    <property type="component" value="Unassembled WGS sequence"/>
</dbReference>
<dbReference type="EMBL" id="JAMOIM010000002">
    <property type="protein sequence ID" value="MCW6507170.1"/>
    <property type="molecule type" value="Genomic_DNA"/>
</dbReference>
<organism evidence="15 16">
    <name type="scientific">Lichenifustis flavocetrariae</name>
    <dbReference type="NCBI Taxonomy" id="2949735"/>
    <lineage>
        <taxon>Bacteria</taxon>
        <taxon>Pseudomonadati</taxon>
        <taxon>Pseudomonadota</taxon>
        <taxon>Alphaproteobacteria</taxon>
        <taxon>Hyphomicrobiales</taxon>
        <taxon>Lichenihabitantaceae</taxon>
        <taxon>Lichenifustis</taxon>
    </lineage>
</organism>
<dbReference type="InterPro" id="IPR006091">
    <property type="entry name" value="Acyl-CoA_Oxase/DH_mid-dom"/>
</dbReference>
<keyword evidence="4 10" id="KW-0274">FAD</keyword>
<dbReference type="Gene3D" id="1.20.140.10">
    <property type="entry name" value="Butyryl-CoA Dehydrogenase, subunit A, domain 3"/>
    <property type="match status" value="1"/>
</dbReference>
<dbReference type="Gene3D" id="2.40.110.10">
    <property type="entry name" value="Butyryl-CoA Dehydrogenase, subunit A, domain 2"/>
    <property type="match status" value="1"/>
</dbReference>
<dbReference type="RefSeq" id="WP_282583540.1">
    <property type="nucleotide sequence ID" value="NZ_JAMOIM010000002.1"/>
</dbReference>
<evidence type="ECO:0000256" key="5">
    <source>
        <dbReference type="ARBA" id="ARBA00023002"/>
    </source>
</evidence>
<evidence type="ECO:0000256" key="6">
    <source>
        <dbReference type="ARBA" id="ARBA00051388"/>
    </source>
</evidence>
<dbReference type="InterPro" id="IPR046373">
    <property type="entry name" value="Acyl-CoA_Oxase/DH_mid-dom_sf"/>
</dbReference>
<dbReference type="GO" id="GO:0016627">
    <property type="term" value="F:oxidoreductase activity, acting on the CH-CH group of donors"/>
    <property type="evidence" value="ECO:0007669"/>
    <property type="project" value="InterPro"/>
</dbReference>
<name>A0AA41YTR8_9HYPH</name>
<evidence type="ECO:0000313" key="16">
    <source>
        <dbReference type="Proteomes" id="UP001165667"/>
    </source>
</evidence>
<dbReference type="InterPro" id="IPR013786">
    <property type="entry name" value="AcylCoA_DH/ox_N"/>
</dbReference>
<dbReference type="SUPFAM" id="SSF56645">
    <property type="entry name" value="Acyl-CoA dehydrogenase NM domain-like"/>
    <property type="match status" value="1"/>
</dbReference>
<evidence type="ECO:0000256" key="8">
    <source>
        <dbReference type="ARBA" id="ARBA00066694"/>
    </source>
</evidence>
<dbReference type="PANTHER" id="PTHR42803">
    <property type="entry name" value="ACYL-COA DEHYDROGENASE"/>
    <property type="match status" value="1"/>
</dbReference>
<dbReference type="Pfam" id="PF02771">
    <property type="entry name" value="Acyl-CoA_dh_N"/>
    <property type="match status" value="1"/>
</dbReference>
<evidence type="ECO:0000256" key="7">
    <source>
        <dbReference type="ARBA" id="ARBA00058683"/>
    </source>
</evidence>
<feature type="domain" description="Acetyl-CoA dehydrogenase-like C-terminal" evidence="14">
    <location>
        <begin position="460"/>
        <end position="571"/>
    </location>
</feature>
<evidence type="ECO:0000259" key="14">
    <source>
        <dbReference type="Pfam" id="PF12806"/>
    </source>
</evidence>
<dbReference type="PANTHER" id="PTHR42803:SF1">
    <property type="entry name" value="BROAD-SPECIFICITY LINEAR ACYL-COA DEHYDROGENASE FADE5"/>
    <property type="match status" value="1"/>
</dbReference>
<protein>
    <recommendedName>
        <fullName evidence="9">3-methylmercaptopropionyl-CoA dehydrogenase</fullName>
        <ecNumber evidence="8">1.3.99.41</ecNumber>
    </recommendedName>
</protein>
<comment type="caution">
    <text evidence="15">The sequence shown here is derived from an EMBL/GenBank/DDBJ whole genome shotgun (WGS) entry which is preliminary data.</text>
</comment>
<evidence type="ECO:0000259" key="13">
    <source>
        <dbReference type="Pfam" id="PF02771"/>
    </source>
</evidence>
<dbReference type="Pfam" id="PF12806">
    <property type="entry name" value="Acyl-CoA_dh_C"/>
    <property type="match status" value="1"/>
</dbReference>
<comment type="cofactor">
    <cofactor evidence="1 10">
        <name>FAD</name>
        <dbReference type="ChEBI" id="CHEBI:57692"/>
    </cofactor>
</comment>
<keyword evidence="16" id="KW-1185">Reference proteome</keyword>
<dbReference type="InterPro" id="IPR025878">
    <property type="entry name" value="Acyl-CoA_dh-like_C_dom"/>
</dbReference>
<dbReference type="Pfam" id="PF02770">
    <property type="entry name" value="Acyl-CoA_dh_M"/>
    <property type="match status" value="1"/>
</dbReference>
<dbReference type="AlphaFoldDB" id="A0AA41YTR8"/>
<evidence type="ECO:0000256" key="2">
    <source>
        <dbReference type="ARBA" id="ARBA00009347"/>
    </source>
</evidence>
<dbReference type="FunFam" id="2.40.110.10:FF:000031">
    <property type="entry name" value="Acyl-CoA dehydrogenase, putative"/>
    <property type="match status" value="1"/>
</dbReference>
<dbReference type="SUPFAM" id="SSF47203">
    <property type="entry name" value="Acyl-CoA dehydrogenase C-terminal domain-like"/>
    <property type="match status" value="1"/>
</dbReference>
<keyword evidence="3 10" id="KW-0285">Flavoprotein</keyword>
<dbReference type="EC" id="1.3.99.41" evidence="8"/>
<evidence type="ECO:0000256" key="9">
    <source>
        <dbReference type="ARBA" id="ARBA00069043"/>
    </source>
</evidence>
<evidence type="ECO:0000256" key="3">
    <source>
        <dbReference type="ARBA" id="ARBA00022630"/>
    </source>
</evidence>
<dbReference type="InterPro" id="IPR009100">
    <property type="entry name" value="AcylCoA_DH/oxidase_NM_dom_sf"/>
</dbReference>
<feature type="domain" description="Acyl-CoA dehydrogenase/oxidase C-terminal" evidence="11">
    <location>
        <begin position="277"/>
        <end position="444"/>
    </location>
</feature>
<proteinExistence type="inferred from homology"/>
<dbReference type="Pfam" id="PF00441">
    <property type="entry name" value="Acyl-CoA_dh_1"/>
    <property type="match status" value="1"/>
</dbReference>
<dbReference type="InterPro" id="IPR036250">
    <property type="entry name" value="AcylCo_DH-like_C"/>
</dbReference>
<evidence type="ECO:0000256" key="10">
    <source>
        <dbReference type="RuleBase" id="RU362125"/>
    </source>
</evidence>
<evidence type="ECO:0000259" key="11">
    <source>
        <dbReference type="Pfam" id="PF00441"/>
    </source>
</evidence>
<sequence>MTYRAPIADLLATMSQTRAANNLPAETEEAEPVLEQAAALAQEVLAPLDRVGDRHGVSLGPEGVRTAPGWREAYETWTAGGWNGLTAPEESGGSGLSQSLGAACFEIWSGANLAFALAGLLTSGAIEAVHRHASDDLKARFLPKLVSGTWPGTMNLTEPQAGSDLGALRCRAERAPDGSYRIFGQKIYITYGDHDMTENILHLVLARLPDAPAGTRGISLFLVPKVLVDHEGRLGGHNDLRCVGLESKLGMHAAPTCTMSFGDAGGAVGFLIGEEHRGLACMFTMMNNARLAVGLEGVAAAENATQKALAFARERRQGRGRPAGPEMIPIIRHPDVARMLMTMKAYTAAARCLCHLTAAALDAAREGSDTAARREAAERAAFLTPVAKAFSTDIANEVASLGVQVHGGMGYIEDTGAAQILRDIRIAAIYEGTNGIQAIDFATRKLPLAGGTVLAREIADMRRTVDKLQAMAQPGFGHTALRLSEAVTALENASAAMQSRLGDDEVEALAAAAPYLRLFAIARGGTALADLALARPEEAERVAIARFFAESLAPAATGLERIVLDAGAALADDPEAWLRALD</sequence>
<dbReference type="InterPro" id="IPR052166">
    <property type="entry name" value="Diverse_Acyl-CoA_DH"/>
</dbReference>
<dbReference type="InterPro" id="IPR037069">
    <property type="entry name" value="AcylCoA_DH/ox_N_sf"/>
</dbReference>
<comment type="function">
    <text evidence="7">Involved in the assimilation of dimethylsulphoniopropionate (DMSP), an important compound in the fixation of carbon in marine phytoplankton, by mediating the conversion of 3-(methylthio)propanoyl-CoA (MMPA-CoA) to 3-(methylthio)acryloyl-CoA (MTA-CoA).</text>
</comment>
<feature type="domain" description="Acyl-CoA dehydrogenase/oxidase N-terminal" evidence="13">
    <location>
        <begin position="27"/>
        <end position="148"/>
    </location>
</feature>
<evidence type="ECO:0000256" key="1">
    <source>
        <dbReference type="ARBA" id="ARBA00001974"/>
    </source>
</evidence>
<dbReference type="InterPro" id="IPR009075">
    <property type="entry name" value="AcylCo_DH/oxidase_C"/>
</dbReference>
<reference evidence="15" key="1">
    <citation type="submission" date="2022-05" db="EMBL/GenBank/DDBJ databases">
        <authorList>
            <person name="Pankratov T."/>
        </authorList>
    </citation>
    <scope>NUCLEOTIDE SEQUENCE</scope>
    <source>
        <strain evidence="15">BP6-180914</strain>
    </source>
</reference>